<name>A0ABD2KJU7_9BILA</name>
<dbReference type="Proteomes" id="UP001620626">
    <property type="component" value="Unassembled WGS sequence"/>
</dbReference>
<protein>
    <submittedName>
        <fullName evidence="2">Uncharacterized protein</fullName>
    </submittedName>
</protein>
<comment type="caution">
    <text evidence="2">The sequence shown here is derived from an EMBL/GenBank/DDBJ whole genome shotgun (WGS) entry which is preliminary data.</text>
</comment>
<proteinExistence type="predicted"/>
<organism evidence="2 3">
    <name type="scientific">Heterodera trifolii</name>
    <dbReference type="NCBI Taxonomy" id="157864"/>
    <lineage>
        <taxon>Eukaryota</taxon>
        <taxon>Metazoa</taxon>
        <taxon>Ecdysozoa</taxon>
        <taxon>Nematoda</taxon>
        <taxon>Chromadorea</taxon>
        <taxon>Rhabditida</taxon>
        <taxon>Tylenchina</taxon>
        <taxon>Tylenchomorpha</taxon>
        <taxon>Tylenchoidea</taxon>
        <taxon>Heteroderidae</taxon>
        <taxon>Heteroderinae</taxon>
        <taxon>Heterodera</taxon>
    </lineage>
</organism>
<dbReference type="EMBL" id="JBICBT010000741">
    <property type="protein sequence ID" value="KAL3103024.1"/>
    <property type="molecule type" value="Genomic_DNA"/>
</dbReference>
<sequence length="82" mass="9498">MRDGAQTTQQIVGDKTDQQQQNYSGQLCETQLRVDKCDKKQFPKNGNVSPFDTEKLSLRFERIIERVALRKTLLILDFGLRP</sequence>
<feature type="compositionally biased region" description="Polar residues" evidence="1">
    <location>
        <begin position="1"/>
        <end position="11"/>
    </location>
</feature>
<evidence type="ECO:0000313" key="2">
    <source>
        <dbReference type="EMBL" id="KAL3103024.1"/>
    </source>
</evidence>
<dbReference type="AlphaFoldDB" id="A0ABD2KJU7"/>
<keyword evidence="3" id="KW-1185">Reference proteome</keyword>
<reference evidence="2 3" key="1">
    <citation type="submission" date="2024-10" db="EMBL/GenBank/DDBJ databases">
        <authorList>
            <person name="Kim D."/>
        </authorList>
    </citation>
    <scope>NUCLEOTIDE SEQUENCE [LARGE SCALE GENOMIC DNA]</scope>
    <source>
        <strain evidence="2">BH-2024</strain>
    </source>
</reference>
<evidence type="ECO:0000313" key="3">
    <source>
        <dbReference type="Proteomes" id="UP001620626"/>
    </source>
</evidence>
<evidence type="ECO:0000256" key="1">
    <source>
        <dbReference type="SAM" id="MobiDB-lite"/>
    </source>
</evidence>
<gene>
    <name evidence="2" type="ORF">niasHT_020749</name>
</gene>
<feature type="region of interest" description="Disordered" evidence="1">
    <location>
        <begin position="1"/>
        <end position="21"/>
    </location>
</feature>
<accession>A0ABD2KJU7</accession>